<dbReference type="GO" id="GO:0003677">
    <property type="term" value="F:DNA binding"/>
    <property type="evidence" value="ECO:0007669"/>
    <property type="project" value="InterPro"/>
</dbReference>
<keyword evidence="2" id="KW-1185">Reference proteome</keyword>
<dbReference type="CDD" id="cd00093">
    <property type="entry name" value="HTH_XRE"/>
    <property type="match status" value="1"/>
</dbReference>
<gene>
    <name evidence="1" type="ORF">LV89_03818</name>
</gene>
<sequence>MKSTINERIAFLVEQLSRNQSDFARLSKISTQTLSSILTRGSKPGPDILESILLSFPQVDSLWLICGIGEMQKDLSQTKQVDETDLVKTLKRENEILLRNNESLIKDKERLWNMVENNSLQGKLESNEQTRDSNLVVLDMSEYKEVAYKLTA</sequence>
<dbReference type="InterPro" id="IPR010982">
    <property type="entry name" value="Lambda_DNA-bd_dom_sf"/>
</dbReference>
<reference evidence="1 2" key="1">
    <citation type="submission" date="2018-05" db="EMBL/GenBank/DDBJ databases">
        <title>Genomic Encyclopedia of Archaeal and Bacterial Type Strains, Phase II (KMG-II): from individual species to whole genera.</title>
        <authorList>
            <person name="Goeker M."/>
        </authorList>
    </citation>
    <scope>NUCLEOTIDE SEQUENCE [LARGE SCALE GENOMIC DNA]</scope>
    <source>
        <strain evidence="1 2">DSM 22214</strain>
    </source>
</reference>
<dbReference type="AlphaFoldDB" id="A0A316DR09"/>
<dbReference type="RefSeq" id="WP_109744490.1">
    <property type="nucleotide sequence ID" value="NZ_QGGO01000025.1"/>
</dbReference>
<accession>A0A316DR09</accession>
<evidence type="ECO:0000313" key="2">
    <source>
        <dbReference type="Proteomes" id="UP000245489"/>
    </source>
</evidence>
<comment type="caution">
    <text evidence="1">The sequence shown here is derived from an EMBL/GenBank/DDBJ whole genome shotgun (WGS) entry which is preliminary data.</text>
</comment>
<evidence type="ECO:0008006" key="3">
    <source>
        <dbReference type="Google" id="ProtNLM"/>
    </source>
</evidence>
<dbReference type="Proteomes" id="UP000245489">
    <property type="component" value="Unassembled WGS sequence"/>
</dbReference>
<dbReference type="EMBL" id="QGGO01000025">
    <property type="protein sequence ID" value="PWK20276.1"/>
    <property type="molecule type" value="Genomic_DNA"/>
</dbReference>
<dbReference type="SUPFAM" id="SSF47413">
    <property type="entry name" value="lambda repressor-like DNA-binding domains"/>
    <property type="match status" value="1"/>
</dbReference>
<name>A0A316DR09_9BACT</name>
<evidence type="ECO:0000313" key="1">
    <source>
        <dbReference type="EMBL" id="PWK20276.1"/>
    </source>
</evidence>
<dbReference type="InterPro" id="IPR001387">
    <property type="entry name" value="Cro/C1-type_HTH"/>
</dbReference>
<proteinExistence type="predicted"/>
<dbReference type="OrthoDB" id="839492at2"/>
<organism evidence="1 2">
    <name type="scientific">Arcicella aurantiaca</name>
    <dbReference type="NCBI Taxonomy" id="591202"/>
    <lineage>
        <taxon>Bacteria</taxon>
        <taxon>Pseudomonadati</taxon>
        <taxon>Bacteroidota</taxon>
        <taxon>Cytophagia</taxon>
        <taxon>Cytophagales</taxon>
        <taxon>Flectobacillaceae</taxon>
        <taxon>Arcicella</taxon>
    </lineage>
</organism>
<protein>
    <recommendedName>
        <fullName evidence="3">HTH cro/C1-type domain-containing protein</fullName>
    </recommendedName>
</protein>